<protein>
    <submittedName>
        <fullName evidence="1">Uncharacterized protein</fullName>
    </submittedName>
</protein>
<dbReference type="AlphaFoldDB" id="A0A409V798"/>
<gene>
    <name evidence="1" type="ORF">AM593_05973</name>
</gene>
<feature type="non-terminal residue" evidence="1">
    <location>
        <position position="1"/>
    </location>
</feature>
<proteinExistence type="predicted"/>
<evidence type="ECO:0000313" key="2">
    <source>
        <dbReference type="Proteomes" id="UP000266721"/>
    </source>
</evidence>
<dbReference type="Gene3D" id="1.20.245.10">
    <property type="entry name" value="Lipoxygenase-1, Domain 5"/>
    <property type="match status" value="1"/>
</dbReference>
<sequence>MEFEATVIQSPVTIKTGLRSISNRIQFLQLMGSVKVLSEKGTQSLVDFEKQLIVDPPAMKFVEEFRQNLQEIG</sequence>
<organism evidence="1 2">
    <name type="scientific">Mytilus galloprovincialis</name>
    <name type="common">Mediterranean mussel</name>
    <dbReference type="NCBI Taxonomy" id="29158"/>
    <lineage>
        <taxon>Eukaryota</taxon>
        <taxon>Metazoa</taxon>
        <taxon>Spiralia</taxon>
        <taxon>Lophotrochozoa</taxon>
        <taxon>Mollusca</taxon>
        <taxon>Bivalvia</taxon>
        <taxon>Autobranchia</taxon>
        <taxon>Pteriomorphia</taxon>
        <taxon>Mytilida</taxon>
        <taxon>Mytiloidea</taxon>
        <taxon>Mytilidae</taxon>
        <taxon>Mytilinae</taxon>
        <taxon>Mytilus</taxon>
    </lineage>
</organism>
<accession>A0A409V798</accession>
<dbReference type="EMBL" id="KV596649">
    <property type="protein sequence ID" value="OPL20998.1"/>
    <property type="molecule type" value="Genomic_DNA"/>
</dbReference>
<keyword evidence="2" id="KW-1185">Reference proteome</keyword>
<dbReference type="Proteomes" id="UP000266721">
    <property type="component" value="Unassembled WGS sequence"/>
</dbReference>
<evidence type="ECO:0000313" key="1">
    <source>
        <dbReference type="EMBL" id="OPL20998.1"/>
    </source>
</evidence>
<name>A0A409V798_MYTGA</name>
<reference evidence="1 2" key="1">
    <citation type="journal article" date="2016" name="PLoS ONE">
        <title>A First Insight into the Genome of the Filter-Feeder Mussel Mytilus galloprovincialis.</title>
        <authorList>
            <person name="Murgarella M."/>
            <person name="Puiu D."/>
            <person name="Novoa B."/>
            <person name="Figueras A."/>
            <person name="Posada D."/>
            <person name="Canchaya C."/>
        </authorList>
    </citation>
    <scope>NUCLEOTIDE SEQUENCE [LARGE SCALE GENOMIC DNA]</scope>
    <source>
        <tissue evidence="1">Muscle</tissue>
    </source>
</reference>